<dbReference type="Gene3D" id="3.10.290.10">
    <property type="entry name" value="RNA-binding S4 domain"/>
    <property type="match status" value="1"/>
</dbReference>
<organism evidence="4">
    <name type="scientific">marine metagenome</name>
    <dbReference type="NCBI Taxonomy" id="408172"/>
    <lineage>
        <taxon>unclassified sequences</taxon>
        <taxon>metagenomes</taxon>
        <taxon>ecological metagenomes</taxon>
    </lineage>
</organism>
<dbReference type="Gene3D" id="3.30.2350.10">
    <property type="entry name" value="Pseudouridine synthase"/>
    <property type="match status" value="1"/>
</dbReference>
<dbReference type="CDD" id="cd00165">
    <property type="entry name" value="S4"/>
    <property type="match status" value="1"/>
</dbReference>
<dbReference type="SUPFAM" id="SSF55120">
    <property type="entry name" value="Pseudouridine synthase"/>
    <property type="match status" value="1"/>
</dbReference>
<dbReference type="EMBL" id="UINC01001229">
    <property type="protein sequence ID" value="SUZ75007.1"/>
    <property type="molecule type" value="Genomic_DNA"/>
</dbReference>
<dbReference type="InterPro" id="IPR050188">
    <property type="entry name" value="RluA_PseudoU_synthase"/>
</dbReference>
<dbReference type="PROSITE" id="PS01129">
    <property type="entry name" value="PSI_RLU"/>
    <property type="match status" value="1"/>
</dbReference>
<dbReference type="PANTHER" id="PTHR21600:SF44">
    <property type="entry name" value="RIBOSOMAL LARGE SUBUNIT PSEUDOURIDINE SYNTHASE D"/>
    <property type="match status" value="1"/>
</dbReference>
<dbReference type="InterPro" id="IPR002942">
    <property type="entry name" value="S4_RNA-bd"/>
</dbReference>
<gene>
    <name evidence="4" type="ORF">METZ01_LOCUS27861</name>
</gene>
<dbReference type="InterPro" id="IPR036986">
    <property type="entry name" value="S4_RNA-bd_sf"/>
</dbReference>
<dbReference type="GO" id="GO:0009982">
    <property type="term" value="F:pseudouridine synthase activity"/>
    <property type="evidence" value="ECO:0007669"/>
    <property type="project" value="InterPro"/>
</dbReference>
<dbReference type="CDD" id="cd02869">
    <property type="entry name" value="PseudoU_synth_RluA_like"/>
    <property type="match status" value="1"/>
</dbReference>
<protein>
    <recommendedName>
        <fullName evidence="3">RNA-binding S4 domain-containing protein</fullName>
    </recommendedName>
</protein>
<dbReference type="Pfam" id="PF01479">
    <property type="entry name" value="S4"/>
    <property type="match status" value="1"/>
</dbReference>
<name>A0A381QAB1_9ZZZZ</name>
<feature type="domain" description="RNA-binding S4" evidence="3">
    <location>
        <begin position="19"/>
        <end position="77"/>
    </location>
</feature>
<dbReference type="NCBIfam" id="TIGR00005">
    <property type="entry name" value="rluA_subfam"/>
    <property type="match status" value="1"/>
</dbReference>
<dbReference type="InterPro" id="IPR006145">
    <property type="entry name" value="PsdUridine_synth_RsuA/RluA"/>
</dbReference>
<sequence>MSTSQYVLELPVPDNYANDRVDLVLAALLPTFSRAQIQRLIKQGRAQINGKVVKSSSAVQQGATVLLTVPPTVKAIPKAEALPITIIHEDPDIVVVDKPAGMVVHPSAGHTDGTLVNALLHHVTDLSGVGGEERPGIVHRLDRGTSGVMVVAKHDQAHRELSRQFRDREINKEYLALVWGQVQAGKRIELPIGRDSVQRKRMSIRGRRVRTAITKIISAEPFKGVTLVRVAITTGRTHQIRVHMNAIGHPVVADSLYGGKRRHLPHHLRVIGQLDRPFLHAESLAFTHPRDGTRMEFRTPLPEDVKFVLTTLKQPTSPP</sequence>
<comment type="similarity">
    <text evidence="1">Belongs to the pseudouridine synthase RluA family.</text>
</comment>
<dbReference type="GO" id="GO:0000455">
    <property type="term" value="P:enzyme-directed rRNA pseudouridine synthesis"/>
    <property type="evidence" value="ECO:0007669"/>
    <property type="project" value="TreeGrafter"/>
</dbReference>
<evidence type="ECO:0000259" key="3">
    <source>
        <dbReference type="SMART" id="SM00363"/>
    </source>
</evidence>
<keyword evidence="2" id="KW-0413">Isomerase</keyword>
<evidence type="ECO:0000256" key="1">
    <source>
        <dbReference type="ARBA" id="ARBA00010876"/>
    </source>
</evidence>
<dbReference type="InterPro" id="IPR006225">
    <property type="entry name" value="PsdUridine_synth_RluC/D"/>
</dbReference>
<dbReference type="GO" id="GO:0003723">
    <property type="term" value="F:RNA binding"/>
    <property type="evidence" value="ECO:0007669"/>
    <property type="project" value="InterPro"/>
</dbReference>
<evidence type="ECO:0000313" key="4">
    <source>
        <dbReference type="EMBL" id="SUZ75007.1"/>
    </source>
</evidence>
<proteinExistence type="inferred from homology"/>
<dbReference type="SMART" id="SM00363">
    <property type="entry name" value="S4"/>
    <property type="match status" value="1"/>
</dbReference>
<evidence type="ECO:0000256" key="2">
    <source>
        <dbReference type="ARBA" id="ARBA00023235"/>
    </source>
</evidence>
<dbReference type="AlphaFoldDB" id="A0A381QAB1"/>
<dbReference type="SUPFAM" id="SSF55174">
    <property type="entry name" value="Alpha-L RNA-binding motif"/>
    <property type="match status" value="1"/>
</dbReference>
<dbReference type="Pfam" id="PF00849">
    <property type="entry name" value="PseudoU_synth_2"/>
    <property type="match status" value="1"/>
</dbReference>
<dbReference type="InterPro" id="IPR020103">
    <property type="entry name" value="PsdUridine_synth_cat_dom_sf"/>
</dbReference>
<reference evidence="4" key="1">
    <citation type="submission" date="2018-05" db="EMBL/GenBank/DDBJ databases">
        <authorList>
            <person name="Lanie J.A."/>
            <person name="Ng W.-L."/>
            <person name="Kazmierczak K.M."/>
            <person name="Andrzejewski T.M."/>
            <person name="Davidsen T.M."/>
            <person name="Wayne K.J."/>
            <person name="Tettelin H."/>
            <person name="Glass J.I."/>
            <person name="Rusch D."/>
            <person name="Podicherti R."/>
            <person name="Tsui H.-C.T."/>
            <person name="Winkler M.E."/>
        </authorList>
    </citation>
    <scope>NUCLEOTIDE SEQUENCE</scope>
</reference>
<dbReference type="InterPro" id="IPR006224">
    <property type="entry name" value="PsdUridine_synth_RluA-like_CS"/>
</dbReference>
<dbReference type="PROSITE" id="PS50889">
    <property type="entry name" value="S4"/>
    <property type="match status" value="1"/>
</dbReference>
<accession>A0A381QAB1</accession>
<dbReference type="PANTHER" id="PTHR21600">
    <property type="entry name" value="MITOCHONDRIAL RNA PSEUDOURIDINE SYNTHASE"/>
    <property type="match status" value="1"/>
</dbReference>